<organism evidence="6 7">
    <name type="scientific">Bradyrhizobium neotropicale</name>
    <dbReference type="NCBI Taxonomy" id="1497615"/>
    <lineage>
        <taxon>Bacteria</taxon>
        <taxon>Pseudomonadati</taxon>
        <taxon>Pseudomonadota</taxon>
        <taxon>Alphaproteobacteria</taxon>
        <taxon>Hyphomicrobiales</taxon>
        <taxon>Nitrobacteraceae</taxon>
        <taxon>Bradyrhizobium</taxon>
    </lineage>
</organism>
<proteinExistence type="predicted"/>
<dbReference type="Gene3D" id="3.30.1950.10">
    <property type="entry name" value="wza like domain"/>
    <property type="match status" value="1"/>
</dbReference>
<dbReference type="InterPro" id="IPR058781">
    <property type="entry name" value="HH_AprE-like"/>
</dbReference>
<name>A0A176ZFK6_9BRAD</name>
<protein>
    <submittedName>
        <fullName evidence="6">Uncharacterized protein</fullName>
    </submittedName>
</protein>
<evidence type="ECO:0000256" key="1">
    <source>
        <dbReference type="ARBA" id="ARBA00022729"/>
    </source>
</evidence>
<dbReference type="Pfam" id="PF02563">
    <property type="entry name" value="Poly_export"/>
    <property type="match status" value="1"/>
</dbReference>
<dbReference type="GO" id="GO:0015159">
    <property type="term" value="F:polysaccharide transmembrane transporter activity"/>
    <property type="evidence" value="ECO:0007669"/>
    <property type="project" value="InterPro"/>
</dbReference>
<evidence type="ECO:0000259" key="4">
    <source>
        <dbReference type="Pfam" id="PF10531"/>
    </source>
</evidence>
<feature type="domain" description="AprE-like long alpha-helical hairpin" evidence="5">
    <location>
        <begin position="142"/>
        <end position="329"/>
    </location>
</feature>
<evidence type="ECO:0000259" key="5">
    <source>
        <dbReference type="Pfam" id="PF25994"/>
    </source>
</evidence>
<sequence length="400" mass="43484">MALSLALIFTTPPASVLAGDYKLGVSDRVKIKVQEWPDLAGEYTVNPDGVVSLPLIGNINVAGRNLNDLAREISDRLQQRSEGAQRTFAAVEISQYRPFAILGDVQKPGQYPYRPGLTVVEAISVAGGYYRPELGVLRLGASSDFTSQSAKLNRLIAREARLIAAIDGREDIPLPREFAKKNDPEIAAIMKSEQAALALETEMKRIEQAGLETIKSLYQNEIGSLGGQVEALAQEKESIGTQLNQLRAMAAKGLALSPTMFALERSFAQVSNEQMSAETAIVKAKENISLAEQRVSDLQQQRRRIATTELEKARDDIVDARAKIMAATQVLGIVQAGAPGDARERSSQNAQRASFTILRKEGEAMREIVADEVTLVAPDDVIKVVPNNLVNLSQAVPPER</sequence>
<keyword evidence="2" id="KW-0175">Coiled coil</keyword>
<dbReference type="AlphaFoldDB" id="A0A176ZFK6"/>
<evidence type="ECO:0000313" key="7">
    <source>
        <dbReference type="Proteomes" id="UP000077173"/>
    </source>
</evidence>
<reference evidence="6 7" key="1">
    <citation type="submission" date="2016-02" db="EMBL/GenBank/DDBJ databases">
        <title>Draft genome sequence of the strain BR 10247T Bradyrhizobium neotropicale isolated from nodules of Centrolobium paraense.</title>
        <authorList>
            <person name="Simoes-Araujo J.L."/>
            <person name="Barauna A.C."/>
            <person name="Silva K."/>
            <person name="Zilli J.E."/>
        </authorList>
    </citation>
    <scope>NUCLEOTIDE SEQUENCE [LARGE SCALE GENOMIC DNA]</scope>
    <source>
        <strain evidence="6 7">BR 10247</strain>
    </source>
</reference>
<evidence type="ECO:0000259" key="3">
    <source>
        <dbReference type="Pfam" id="PF02563"/>
    </source>
</evidence>
<dbReference type="PANTHER" id="PTHR33619:SF3">
    <property type="entry name" value="POLYSACCHARIDE EXPORT PROTEIN GFCE-RELATED"/>
    <property type="match status" value="1"/>
</dbReference>
<dbReference type="InterPro" id="IPR049712">
    <property type="entry name" value="Poly_export"/>
</dbReference>
<dbReference type="Pfam" id="PF25994">
    <property type="entry name" value="HH_AprE"/>
    <property type="match status" value="1"/>
</dbReference>
<dbReference type="InterPro" id="IPR003715">
    <property type="entry name" value="Poly_export_N"/>
</dbReference>
<gene>
    <name evidence="6" type="ORF">AXW67_36860</name>
</gene>
<feature type="coiled-coil region" evidence="2">
    <location>
        <begin position="281"/>
        <end position="330"/>
    </location>
</feature>
<feature type="coiled-coil region" evidence="2">
    <location>
        <begin position="189"/>
        <end position="249"/>
    </location>
</feature>
<comment type="caution">
    <text evidence="6">The sequence shown here is derived from an EMBL/GenBank/DDBJ whole genome shotgun (WGS) entry which is preliminary data.</text>
</comment>
<evidence type="ECO:0000256" key="2">
    <source>
        <dbReference type="SAM" id="Coils"/>
    </source>
</evidence>
<keyword evidence="1" id="KW-0732">Signal</keyword>
<dbReference type="Gene3D" id="1.20.5.1160">
    <property type="entry name" value="Vasodilator-stimulated phosphoprotein"/>
    <property type="match status" value="1"/>
</dbReference>
<dbReference type="Pfam" id="PF10531">
    <property type="entry name" value="SLBB"/>
    <property type="match status" value="1"/>
</dbReference>
<accession>A0A176ZFK6</accession>
<keyword evidence="7" id="KW-1185">Reference proteome</keyword>
<dbReference type="PANTHER" id="PTHR33619">
    <property type="entry name" value="POLYSACCHARIDE EXPORT PROTEIN GFCE-RELATED"/>
    <property type="match status" value="1"/>
</dbReference>
<feature type="domain" description="Soluble ligand binding" evidence="4">
    <location>
        <begin position="99"/>
        <end position="129"/>
    </location>
</feature>
<dbReference type="Proteomes" id="UP000077173">
    <property type="component" value="Unassembled WGS sequence"/>
</dbReference>
<dbReference type="InterPro" id="IPR019554">
    <property type="entry name" value="Soluble_ligand-bd"/>
</dbReference>
<evidence type="ECO:0000313" key="6">
    <source>
        <dbReference type="EMBL" id="OAF19358.1"/>
    </source>
</evidence>
<dbReference type="Gene3D" id="3.10.560.10">
    <property type="entry name" value="Outer membrane lipoprotein wza domain like"/>
    <property type="match status" value="1"/>
</dbReference>
<feature type="domain" description="Polysaccharide export protein N-terminal" evidence="3">
    <location>
        <begin position="19"/>
        <end position="79"/>
    </location>
</feature>
<dbReference type="EMBL" id="LSEF01000025">
    <property type="protein sequence ID" value="OAF19358.1"/>
    <property type="molecule type" value="Genomic_DNA"/>
</dbReference>